<dbReference type="GO" id="GO:0070475">
    <property type="term" value="P:rRNA base methylation"/>
    <property type="evidence" value="ECO:0007669"/>
    <property type="project" value="TreeGrafter"/>
</dbReference>
<dbReference type="Pfam" id="PF04055">
    <property type="entry name" value="Radical_SAM"/>
    <property type="match status" value="1"/>
</dbReference>
<keyword evidence="10" id="KW-0408">Iron</keyword>
<dbReference type="RefSeq" id="WP_155311133.1">
    <property type="nucleotide sequence ID" value="NZ_AP021879.1"/>
</dbReference>
<evidence type="ECO:0000256" key="8">
    <source>
        <dbReference type="ARBA" id="ARBA00022691"/>
    </source>
</evidence>
<keyword evidence="8" id="KW-0949">S-adenosyl-L-methionine</keyword>
<comment type="cofactor">
    <cofactor evidence="1">
        <name>[4Fe-4S] cluster</name>
        <dbReference type="ChEBI" id="CHEBI:49883"/>
    </cofactor>
</comment>
<evidence type="ECO:0000313" key="15">
    <source>
        <dbReference type="Proteomes" id="UP000422108"/>
    </source>
</evidence>
<dbReference type="SFLD" id="SFLDS00029">
    <property type="entry name" value="Radical_SAM"/>
    <property type="match status" value="1"/>
</dbReference>
<dbReference type="EMBL" id="AP021879">
    <property type="protein sequence ID" value="BBO90034.1"/>
    <property type="molecule type" value="Genomic_DNA"/>
</dbReference>
<protein>
    <submittedName>
        <fullName evidence="14">Dual-specificity RNA methyltransferase RlmN</fullName>
    </submittedName>
</protein>
<proteinExistence type="inferred from homology"/>
<dbReference type="InterPro" id="IPR040072">
    <property type="entry name" value="Methyltransferase_A"/>
</dbReference>
<dbReference type="GO" id="GO:0046872">
    <property type="term" value="F:metal ion binding"/>
    <property type="evidence" value="ECO:0007669"/>
    <property type="project" value="UniProtKB-KW"/>
</dbReference>
<evidence type="ECO:0000259" key="13">
    <source>
        <dbReference type="PROSITE" id="PS51918"/>
    </source>
</evidence>
<dbReference type="InterPro" id="IPR058240">
    <property type="entry name" value="rSAM_sf"/>
</dbReference>
<comment type="similarity">
    <text evidence="3">Belongs to the radical SAM superfamily. RlmN family.</text>
</comment>
<evidence type="ECO:0000256" key="1">
    <source>
        <dbReference type="ARBA" id="ARBA00001966"/>
    </source>
</evidence>
<dbReference type="CDD" id="cd01335">
    <property type="entry name" value="Radical_SAM"/>
    <property type="match status" value="1"/>
</dbReference>
<evidence type="ECO:0000256" key="4">
    <source>
        <dbReference type="ARBA" id="ARBA00022485"/>
    </source>
</evidence>
<organism evidence="14 15">
    <name type="scientific">Desulfosarcina ovata subsp. ovata</name>
    <dbReference type="NCBI Taxonomy" id="2752305"/>
    <lineage>
        <taxon>Bacteria</taxon>
        <taxon>Pseudomonadati</taxon>
        <taxon>Thermodesulfobacteriota</taxon>
        <taxon>Desulfobacteria</taxon>
        <taxon>Desulfobacterales</taxon>
        <taxon>Desulfosarcinaceae</taxon>
        <taxon>Desulfosarcina</taxon>
    </lineage>
</organism>
<dbReference type="InterPro" id="IPR004383">
    <property type="entry name" value="rRNA_lsu_MTrfase_RlmN/Cfr"/>
</dbReference>
<comment type="subcellular location">
    <subcellularLocation>
        <location evidence="2">Cytoplasm</location>
    </subcellularLocation>
</comment>
<dbReference type="SUPFAM" id="SSF102114">
    <property type="entry name" value="Radical SAM enzymes"/>
    <property type="match status" value="1"/>
</dbReference>
<dbReference type="GO" id="GO:0051539">
    <property type="term" value="F:4 iron, 4 sulfur cluster binding"/>
    <property type="evidence" value="ECO:0007669"/>
    <property type="project" value="UniProtKB-KW"/>
</dbReference>
<keyword evidence="11" id="KW-0411">Iron-sulfur</keyword>
<evidence type="ECO:0000256" key="2">
    <source>
        <dbReference type="ARBA" id="ARBA00004496"/>
    </source>
</evidence>
<keyword evidence="12" id="KW-1015">Disulfide bond</keyword>
<evidence type="ECO:0000256" key="3">
    <source>
        <dbReference type="ARBA" id="ARBA00007544"/>
    </source>
</evidence>
<feature type="domain" description="Radical SAM core" evidence="13">
    <location>
        <begin position="97"/>
        <end position="328"/>
    </location>
</feature>
<evidence type="ECO:0000256" key="10">
    <source>
        <dbReference type="ARBA" id="ARBA00023004"/>
    </source>
</evidence>
<dbReference type="SFLD" id="SFLDF00275">
    <property type="entry name" value="adenosine_C2_methyltransferase"/>
    <property type="match status" value="1"/>
</dbReference>
<dbReference type="GO" id="GO:0005737">
    <property type="term" value="C:cytoplasm"/>
    <property type="evidence" value="ECO:0007669"/>
    <property type="project" value="UniProtKB-SubCell"/>
</dbReference>
<keyword evidence="6 14" id="KW-0489">Methyltransferase</keyword>
<dbReference type="GO" id="GO:0008173">
    <property type="term" value="F:RNA methyltransferase activity"/>
    <property type="evidence" value="ECO:0007669"/>
    <property type="project" value="InterPro"/>
</dbReference>
<evidence type="ECO:0000256" key="12">
    <source>
        <dbReference type="ARBA" id="ARBA00023157"/>
    </source>
</evidence>
<dbReference type="PANTHER" id="PTHR30544:SF5">
    <property type="entry name" value="RADICAL SAM CORE DOMAIN-CONTAINING PROTEIN"/>
    <property type="match status" value="1"/>
</dbReference>
<dbReference type="PIRSF" id="PIRSF006004">
    <property type="entry name" value="CHP00048"/>
    <property type="match status" value="1"/>
</dbReference>
<keyword evidence="15" id="KW-1185">Reference proteome</keyword>
<gene>
    <name evidence="14" type="primary">rlmN_2</name>
    <name evidence="14" type="ORF">DSCOOX_32140</name>
</gene>
<dbReference type="SFLD" id="SFLDG01062">
    <property type="entry name" value="methyltransferase_(Class_A)"/>
    <property type="match status" value="1"/>
</dbReference>
<dbReference type="AlphaFoldDB" id="A0A5K8ADG4"/>
<evidence type="ECO:0000313" key="14">
    <source>
        <dbReference type="EMBL" id="BBO90034.1"/>
    </source>
</evidence>
<reference evidence="14 15" key="1">
    <citation type="submission" date="2019-11" db="EMBL/GenBank/DDBJ databases">
        <title>Comparative genomics of hydrocarbon-degrading Desulfosarcina strains.</title>
        <authorList>
            <person name="Watanabe M."/>
            <person name="Kojima H."/>
            <person name="Fukui M."/>
        </authorList>
    </citation>
    <scope>NUCLEOTIDE SEQUENCE [LARGE SCALE GENOMIC DNA]</scope>
    <source>
        <strain evidence="15">oXyS1</strain>
    </source>
</reference>
<dbReference type="PROSITE" id="PS51918">
    <property type="entry name" value="RADICAL_SAM"/>
    <property type="match status" value="1"/>
</dbReference>
<dbReference type="InterPro" id="IPR007197">
    <property type="entry name" value="rSAM"/>
</dbReference>
<accession>A0A5K8ADG4</accession>
<dbReference type="GO" id="GO:0030488">
    <property type="term" value="P:tRNA methylation"/>
    <property type="evidence" value="ECO:0007669"/>
    <property type="project" value="TreeGrafter"/>
</dbReference>
<keyword evidence="5" id="KW-0963">Cytoplasm</keyword>
<name>A0A5K8ADG4_9BACT</name>
<keyword evidence="9" id="KW-0479">Metal-binding</keyword>
<dbReference type="InterPro" id="IPR013785">
    <property type="entry name" value="Aldolase_TIM"/>
</dbReference>
<evidence type="ECO:0000256" key="11">
    <source>
        <dbReference type="ARBA" id="ARBA00023014"/>
    </source>
</evidence>
<evidence type="ECO:0000256" key="6">
    <source>
        <dbReference type="ARBA" id="ARBA00022603"/>
    </source>
</evidence>
<dbReference type="Proteomes" id="UP000422108">
    <property type="component" value="Chromosome"/>
</dbReference>
<evidence type="ECO:0000256" key="7">
    <source>
        <dbReference type="ARBA" id="ARBA00022679"/>
    </source>
</evidence>
<evidence type="ECO:0000256" key="9">
    <source>
        <dbReference type="ARBA" id="ARBA00022723"/>
    </source>
</evidence>
<keyword evidence="4" id="KW-0004">4Fe-4S</keyword>
<evidence type="ECO:0000256" key="5">
    <source>
        <dbReference type="ARBA" id="ARBA00022490"/>
    </source>
</evidence>
<dbReference type="PANTHER" id="PTHR30544">
    <property type="entry name" value="23S RRNA METHYLTRANSFERASE"/>
    <property type="match status" value="1"/>
</dbReference>
<keyword evidence="7 14" id="KW-0808">Transferase</keyword>
<sequence>MKILEQTHDQFADAFLRRYGKGTHYSTPVYRHVMQTGGTGLDRLPIFSQMPELAGRLQRDLVLDAGPVVNQVEDHGVIKFVTRLADGLEIESVVIPMFRRFTLCVSSQVGCRMGCRFCRTGKMGLMRHLTTAEIVGQVFAARHRLGVDVRNVVFMGMGEPLDNLESVLPAIRVLGDQRGLDIARRHMTVSTAGLIDGIDRLARIDGAPVNLAISLNAPNDAIRSRLMPVNRAMPMADLQAALRRYPLSRKGAIFVEYVLIEGINDQQAHAQALARYLAPLNAKLNLIPYNPAPGSDLKAPSPSTYERFLGWLVAERVFVRRRGEKGGRIMAACGQLGGRECCASGTCL</sequence>
<dbReference type="Gene3D" id="3.20.20.70">
    <property type="entry name" value="Aldolase class I"/>
    <property type="match status" value="1"/>
</dbReference>